<evidence type="ECO:0000256" key="1">
    <source>
        <dbReference type="ARBA" id="ARBA00010692"/>
    </source>
</evidence>
<sequence>MKTKDISLVALFVTLTIVGAQISIPIGTVPITLQVLMVFLTGYFLKPTLALLTQSIYLLLGIIGLPVFANFSGGFASIIGPTGGYLIAFPIAAWIISLSKKDYFSMFIHGILGIAIIYTLGLLVLNYHLHDFKKAFMIGVVPFIGIDFLKMCIAVIISKRVLKVVEA</sequence>
<evidence type="ECO:0000313" key="5">
    <source>
        <dbReference type="Proteomes" id="UP000555828"/>
    </source>
</evidence>
<dbReference type="GO" id="GO:0005886">
    <property type="term" value="C:plasma membrane"/>
    <property type="evidence" value="ECO:0007669"/>
    <property type="project" value="UniProtKB-SubCell"/>
</dbReference>
<keyword evidence="2" id="KW-1003">Cell membrane</keyword>
<feature type="transmembrane region" description="Helical" evidence="3">
    <location>
        <begin position="82"/>
        <end position="99"/>
    </location>
</feature>
<evidence type="ECO:0000256" key="3">
    <source>
        <dbReference type="SAM" id="Phobius"/>
    </source>
</evidence>
<dbReference type="AlphaFoldDB" id="A0A841GKL9"/>
<evidence type="ECO:0000256" key="2">
    <source>
        <dbReference type="PIRNR" id="PIRNR016661"/>
    </source>
</evidence>
<gene>
    <name evidence="4" type="ORF">HNP65_000056</name>
</gene>
<dbReference type="PIRSF" id="PIRSF016661">
    <property type="entry name" value="BioY"/>
    <property type="match status" value="1"/>
</dbReference>
<proteinExistence type="inferred from homology"/>
<keyword evidence="3" id="KW-0812">Transmembrane</keyword>
<dbReference type="RefSeq" id="WP_184618413.1">
    <property type="nucleotide sequence ID" value="NZ_JACHEX010000001.1"/>
</dbReference>
<dbReference type="PANTHER" id="PTHR34295">
    <property type="entry name" value="BIOTIN TRANSPORTER BIOY"/>
    <property type="match status" value="1"/>
</dbReference>
<accession>A0A841GKL9</accession>
<reference evidence="4 5" key="1">
    <citation type="submission" date="2020-08" db="EMBL/GenBank/DDBJ databases">
        <title>Genomic Encyclopedia of Type Strains, Phase IV (KMG-IV): sequencing the most valuable type-strain genomes for metagenomic binning, comparative biology and taxonomic classification.</title>
        <authorList>
            <person name="Goeker M."/>
        </authorList>
    </citation>
    <scope>NUCLEOTIDE SEQUENCE [LARGE SCALE GENOMIC DNA]</scope>
    <source>
        <strain evidence="4 5">DSM 13481</strain>
    </source>
</reference>
<comment type="similarity">
    <text evidence="1 2">Belongs to the BioY family.</text>
</comment>
<comment type="caution">
    <text evidence="4">The sequence shown here is derived from an EMBL/GenBank/DDBJ whole genome shotgun (WGS) entry which is preliminary data.</text>
</comment>
<feature type="transmembrane region" description="Helical" evidence="3">
    <location>
        <begin position="57"/>
        <end position="76"/>
    </location>
</feature>
<dbReference type="PANTHER" id="PTHR34295:SF1">
    <property type="entry name" value="BIOTIN TRANSPORTER BIOY"/>
    <property type="match status" value="1"/>
</dbReference>
<feature type="transmembrane region" description="Helical" evidence="3">
    <location>
        <begin position="106"/>
        <end position="129"/>
    </location>
</feature>
<feature type="transmembrane region" description="Helical" evidence="3">
    <location>
        <begin position="135"/>
        <end position="157"/>
    </location>
</feature>
<name>A0A841GKL9_9BACT</name>
<dbReference type="Proteomes" id="UP000555828">
    <property type="component" value="Unassembled WGS sequence"/>
</dbReference>
<protein>
    <recommendedName>
        <fullName evidence="2">Biotin transporter</fullName>
    </recommendedName>
</protein>
<dbReference type="Gene3D" id="1.10.1760.20">
    <property type="match status" value="1"/>
</dbReference>
<dbReference type="EMBL" id="JACHEX010000001">
    <property type="protein sequence ID" value="MBB6061634.1"/>
    <property type="molecule type" value="Genomic_DNA"/>
</dbReference>
<dbReference type="InterPro" id="IPR003784">
    <property type="entry name" value="BioY"/>
</dbReference>
<keyword evidence="5" id="KW-1185">Reference proteome</keyword>
<comment type="subcellular location">
    <subcellularLocation>
        <location evidence="2">Cell membrane</location>
        <topology evidence="2">Multi-pass membrane protein</topology>
    </subcellularLocation>
</comment>
<organism evidence="4 5">
    <name type="scientific">Thermosipho japonicus</name>
    <dbReference type="NCBI Taxonomy" id="90323"/>
    <lineage>
        <taxon>Bacteria</taxon>
        <taxon>Thermotogati</taxon>
        <taxon>Thermotogota</taxon>
        <taxon>Thermotogae</taxon>
        <taxon>Thermotogales</taxon>
        <taxon>Fervidobacteriaceae</taxon>
        <taxon>Thermosipho</taxon>
    </lineage>
</organism>
<evidence type="ECO:0000313" key="4">
    <source>
        <dbReference type="EMBL" id="MBB6061634.1"/>
    </source>
</evidence>
<dbReference type="Pfam" id="PF02632">
    <property type="entry name" value="BioY"/>
    <property type="match status" value="1"/>
</dbReference>
<dbReference type="GO" id="GO:0015225">
    <property type="term" value="F:biotin transmembrane transporter activity"/>
    <property type="evidence" value="ECO:0007669"/>
    <property type="project" value="UniProtKB-UniRule"/>
</dbReference>
<keyword evidence="2 3" id="KW-0472">Membrane</keyword>
<keyword evidence="2" id="KW-0813">Transport</keyword>
<keyword evidence="3" id="KW-1133">Transmembrane helix</keyword>